<dbReference type="Proteomes" id="UP000678393">
    <property type="component" value="Unassembled WGS sequence"/>
</dbReference>
<comment type="caution">
    <text evidence="2">The sequence shown here is derived from an EMBL/GenBank/DDBJ whole genome shotgun (WGS) entry which is preliminary data.</text>
</comment>
<evidence type="ECO:0000313" key="3">
    <source>
        <dbReference type="Proteomes" id="UP000678393"/>
    </source>
</evidence>
<protein>
    <submittedName>
        <fullName evidence="2">Uncharacterized protein</fullName>
    </submittedName>
</protein>
<dbReference type="OrthoDB" id="413313at2759"/>
<dbReference type="SUPFAM" id="SSF53649">
    <property type="entry name" value="Alkaline phosphatase-like"/>
    <property type="match status" value="1"/>
</dbReference>
<proteinExistence type="predicted"/>
<evidence type="ECO:0000256" key="1">
    <source>
        <dbReference type="SAM" id="Phobius"/>
    </source>
</evidence>
<dbReference type="InterPro" id="IPR004245">
    <property type="entry name" value="DUF229"/>
</dbReference>
<name>A0A8S3ZE79_9EUPU</name>
<feature type="non-terminal residue" evidence="2">
    <location>
        <position position="637"/>
    </location>
</feature>
<dbReference type="InterPro" id="IPR017850">
    <property type="entry name" value="Alkaline_phosphatase_core_sf"/>
</dbReference>
<dbReference type="PANTHER" id="PTHR10974">
    <property type="entry name" value="FI08016P-RELATED"/>
    <property type="match status" value="1"/>
</dbReference>
<sequence length="637" mass="72771">CLLFILGCVAGRPVFVRWIVLCLCLVVVTLILSHPFRDWLTSKTVIPSLYTVYKQEGALNHSPHNTNVNVRKFLDPNKTVPTKPRPSTCVFPQMIHGPSALNVPGMKKKAINCKETDLLDIMYITSDKTLKLNTSKLEEILQIRDLHNCTYRQIFRNGTDSISFINSQWSKLLIDFPDLAENAEFLQVECTNIFSGALSKTFHRKILEKEEFQKPGSLNFKKRQINSNINETLSVIMIGMDSLSRAHLFTAYNKAYSYLINSLKSFDLTMHSQVGGDKTSNFWPLFSGNPAVEVQNLCSNTSVNTNPDVVWRAYEDAGYRTVLIKSNPDGGIFHDLLKDCVKSSVRYNLRLLVFVMCSKTSARRSKQNSLCAENQLYTNNHLNCILHFLYAFPQQPVFVLMLLDQNLLNFYESLNQNGMLNRSLLVSFSDQGMRACRTPYTFLTFPEWFLKKYPDVAENLKLNTRRLTSHFDTHATLLDLLHISSDKPPLLVPLKHGISLFKKIPWNRTCSDADIPSDSCLSTLLVELVIEAINSKTDKNKCAIFKLRQVIRIQKFAIDENHSKGSRSTIVYNVKLKVQPGDALFEASVYEINQFNEWKVGGQIDRLNFYRRQSRCLDTQTNRPFCYCKNVGSEDVS</sequence>
<dbReference type="PANTHER" id="PTHR10974:SF1">
    <property type="entry name" value="FI08016P-RELATED"/>
    <property type="match status" value="1"/>
</dbReference>
<dbReference type="Pfam" id="PF02995">
    <property type="entry name" value="DUF229"/>
    <property type="match status" value="1"/>
</dbReference>
<organism evidence="2 3">
    <name type="scientific">Candidula unifasciata</name>
    <dbReference type="NCBI Taxonomy" id="100452"/>
    <lineage>
        <taxon>Eukaryota</taxon>
        <taxon>Metazoa</taxon>
        <taxon>Spiralia</taxon>
        <taxon>Lophotrochozoa</taxon>
        <taxon>Mollusca</taxon>
        <taxon>Gastropoda</taxon>
        <taxon>Heterobranchia</taxon>
        <taxon>Euthyneura</taxon>
        <taxon>Panpulmonata</taxon>
        <taxon>Eupulmonata</taxon>
        <taxon>Stylommatophora</taxon>
        <taxon>Helicina</taxon>
        <taxon>Helicoidea</taxon>
        <taxon>Geomitridae</taxon>
        <taxon>Candidula</taxon>
    </lineage>
</organism>
<dbReference type="GO" id="GO:0005615">
    <property type="term" value="C:extracellular space"/>
    <property type="evidence" value="ECO:0007669"/>
    <property type="project" value="TreeGrafter"/>
</dbReference>
<accession>A0A8S3ZE79</accession>
<keyword evidence="1" id="KW-1133">Transmembrane helix</keyword>
<keyword evidence="3" id="KW-1185">Reference proteome</keyword>
<evidence type="ECO:0000313" key="2">
    <source>
        <dbReference type="EMBL" id="CAG5127874.1"/>
    </source>
</evidence>
<keyword evidence="1" id="KW-0472">Membrane</keyword>
<keyword evidence="1" id="KW-0812">Transmembrane</keyword>
<feature type="transmembrane region" description="Helical" evidence="1">
    <location>
        <begin position="15"/>
        <end position="33"/>
    </location>
</feature>
<dbReference type="EMBL" id="CAJHNH020002830">
    <property type="protein sequence ID" value="CAG5127874.1"/>
    <property type="molecule type" value="Genomic_DNA"/>
</dbReference>
<dbReference type="AlphaFoldDB" id="A0A8S3ZE79"/>
<reference evidence="2" key="1">
    <citation type="submission" date="2021-04" db="EMBL/GenBank/DDBJ databases">
        <authorList>
            <consortium name="Molecular Ecology Group"/>
        </authorList>
    </citation>
    <scope>NUCLEOTIDE SEQUENCE</scope>
</reference>
<gene>
    <name evidence="2" type="ORF">CUNI_LOCUS13432</name>
</gene>